<dbReference type="EMBL" id="JBDJPC010000002">
    <property type="protein sequence ID" value="KAL1512872.1"/>
    <property type="molecule type" value="Genomic_DNA"/>
</dbReference>
<evidence type="ECO:0000313" key="1">
    <source>
        <dbReference type="EMBL" id="KAL1512872.1"/>
    </source>
</evidence>
<organism evidence="1 2">
    <name type="scientific">Hypothenemus hampei</name>
    <name type="common">Coffee berry borer</name>
    <dbReference type="NCBI Taxonomy" id="57062"/>
    <lineage>
        <taxon>Eukaryota</taxon>
        <taxon>Metazoa</taxon>
        <taxon>Ecdysozoa</taxon>
        <taxon>Arthropoda</taxon>
        <taxon>Hexapoda</taxon>
        <taxon>Insecta</taxon>
        <taxon>Pterygota</taxon>
        <taxon>Neoptera</taxon>
        <taxon>Endopterygota</taxon>
        <taxon>Coleoptera</taxon>
        <taxon>Polyphaga</taxon>
        <taxon>Cucujiformia</taxon>
        <taxon>Curculionidae</taxon>
        <taxon>Scolytinae</taxon>
        <taxon>Hypothenemus</taxon>
    </lineage>
</organism>
<proteinExistence type="predicted"/>
<comment type="caution">
    <text evidence="1">The sequence shown here is derived from an EMBL/GenBank/DDBJ whole genome shotgun (WGS) entry which is preliminary data.</text>
</comment>
<protein>
    <submittedName>
        <fullName evidence="1">Uncharacterized protein</fullName>
    </submittedName>
</protein>
<reference evidence="1 2" key="1">
    <citation type="submission" date="2024-05" db="EMBL/GenBank/DDBJ databases">
        <title>Genetic variation in Jamaican populations of the coffee berry borer (Hypothenemus hampei).</title>
        <authorList>
            <person name="Errbii M."/>
            <person name="Myrie A."/>
        </authorList>
    </citation>
    <scope>NUCLEOTIDE SEQUENCE [LARGE SCALE GENOMIC DNA]</scope>
    <source>
        <strain evidence="1">JA-Hopewell-2020-01-JO</strain>
        <tissue evidence="1">Whole body</tissue>
    </source>
</reference>
<dbReference type="AlphaFoldDB" id="A0ABD1F8M9"/>
<accession>A0ABD1F8M9</accession>
<evidence type="ECO:0000313" key="2">
    <source>
        <dbReference type="Proteomes" id="UP001566132"/>
    </source>
</evidence>
<keyword evidence="2" id="KW-1185">Reference proteome</keyword>
<sequence>MNQKNVHSQTSLLQEMVKVKKLRFKDETRKVSRVRRDDLQRTINFQDFKAVYGDSIKSKHSANSSYASKEPIHEVHQTKSGSFYRTSKIKKEPQYIATVNIELPVHYGADRAVQIVENKNKHKNNPQRPKVNKEIVTENFNVTPNRSSLITSHPSIESNNMKSVKIADRLKPVDEEILQLKSEHSLDSLHFKEIPKQVKERKVLKSSAKPTIIHGKKSKKKGDNKILHALSDISDKLEKMQEKYFNVPRIRYKNVNDCFTQSGNVEILYENDCYPEKTDILNYVSPNVNMQLPPLKEVNNLFPEFPKIEDALKGIETHLDDIGHSDNSIGNLDEDQDMIGSNEACHGIDQEYPIHDSFTEEILKNCEKTKDEKLRSLRKRIDEVEDFCDKLSEIVNDDDRESIISVNGMPEQQESPKCNELCELEHSINKSNYLSKEFNSPMNTTKQSMVKIFSDNKMSFWRNQMRELRKQNDLCNVESITKILDTLRFTLEHSIYEPIT</sequence>
<dbReference type="Proteomes" id="UP001566132">
    <property type="component" value="Unassembled WGS sequence"/>
</dbReference>
<name>A0ABD1F8M9_HYPHA</name>
<gene>
    <name evidence="1" type="ORF">ABEB36_002383</name>
</gene>